<keyword evidence="7" id="KW-0223">Dioxygenase</keyword>
<dbReference type="SUPFAM" id="SSF50022">
    <property type="entry name" value="ISP domain"/>
    <property type="match status" value="1"/>
</dbReference>
<protein>
    <submittedName>
        <fullName evidence="7">Aromatic ring-hydroxylating dioxygenase subunit alpha</fullName>
    </submittedName>
</protein>
<dbReference type="Gene3D" id="3.90.380.10">
    <property type="entry name" value="Naphthalene 1,2-dioxygenase Alpha Subunit, Chain A, domain 1"/>
    <property type="match status" value="1"/>
</dbReference>
<organism evidence="7 8">
    <name type="scientific">Ramlibacter rhizophilus</name>
    <dbReference type="NCBI Taxonomy" id="1781167"/>
    <lineage>
        <taxon>Bacteria</taxon>
        <taxon>Pseudomonadati</taxon>
        <taxon>Pseudomonadota</taxon>
        <taxon>Betaproteobacteria</taxon>
        <taxon>Burkholderiales</taxon>
        <taxon>Comamonadaceae</taxon>
        <taxon>Ramlibacter</taxon>
    </lineage>
</organism>
<evidence type="ECO:0000256" key="3">
    <source>
        <dbReference type="ARBA" id="ARBA00023002"/>
    </source>
</evidence>
<dbReference type="PANTHER" id="PTHR21266">
    <property type="entry name" value="IRON-SULFUR DOMAIN CONTAINING PROTEIN"/>
    <property type="match status" value="1"/>
</dbReference>
<dbReference type="GO" id="GO:0046872">
    <property type="term" value="F:metal ion binding"/>
    <property type="evidence" value="ECO:0007669"/>
    <property type="project" value="UniProtKB-KW"/>
</dbReference>
<dbReference type="Proteomes" id="UP000297564">
    <property type="component" value="Unassembled WGS sequence"/>
</dbReference>
<sequence length="350" mass="39656">MWLRNCWYVIAWEHEIPAAGSAELFTRTVLGEPILVMRRESGGFTALEDRCCHRLAPLSKGRREGDCVRCGYHGLKFDASGRCIEAPGIPLIPQKARVRSYPIVNRNRWLFVWMGEPERADTALLPDNFSCDDPAWTHKPGYLHYDTPYLLICDNLLDFSHLSYVHEKTLGGSTAIAQARPEIERVDGPGMPGIRVTRHVPGVPVPPYYRRMRPFEESALLDRWFVYDFLLPGTLLMHSGGRPVEDAPEDLSRAVRLHSCQTLTPETQTTTHYFFQQSHPADQGDEGVTEGIYQSLITAFNEDRDTIVAQHRNIQRKPDAPMLALAIDGALVQFRRLLAQRVAAEHQETA</sequence>
<evidence type="ECO:0000256" key="2">
    <source>
        <dbReference type="ARBA" id="ARBA00022723"/>
    </source>
</evidence>
<dbReference type="InterPro" id="IPR036922">
    <property type="entry name" value="Rieske_2Fe-2S_sf"/>
</dbReference>
<dbReference type="Gene3D" id="2.102.10.10">
    <property type="entry name" value="Rieske [2Fe-2S] iron-sulphur domain"/>
    <property type="match status" value="1"/>
</dbReference>
<dbReference type="Pfam" id="PF19112">
    <property type="entry name" value="VanA_C"/>
    <property type="match status" value="1"/>
</dbReference>
<dbReference type="RefSeq" id="WP_135286809.1">
    <property type="nucleotide sequence ID" value="NZ_SMLL01000008.1"/>
</dbReference>
<dbReference type="Pfam" id="PF00355">
    <property type="entry name" value="Rieske"/>
    <property type="match status" value="1"/>
</dbReference>
<evidence type="ECO:0000313" key="7">
    <source>
        <dbReference type="EMBL" id="TFY96798.1"/>
    </source>
</evidence>
<evidence type="ECO:0000313" key="8">
    <source>
        <dbReference type="Proteomes" id="UP000297564"/>
    </source>
</evidence>
<dbReference type="InterPro" id="IPR050584">
    <property type="entry name" value="Cholesterol_7-desaturase"/>
</dbReference>
<evidence type="ECO:0000256" key="1">
    <source>
        <dbReference type="ARBA" id="ARBA00022714"/>
    </source>
</evidence>
<dbReference type="EMBL" id="SMLL01000008">
    <property type="protein sequence ID" value="TFY96798.1"/>
    <property type="molecule type" value="Genomic_DNA"/>
</dbReference>
<keyword evidence="3" id="KW-0560">Oxidoreductase</keyword>
<dbReference type="PROSITE" id="PS51296">
    <property type="entry name" value="RIESKE"/>
    <property type="match status" value="1"/>
</dbReference>
<evidence type="ECO:0000256" key="4">
    <source>
        <dbReference type="ARBA" id="ARBA00023004"/>
    </source>
</evidence>
<dbReference type="InterPro" id="IPR044043">
    <property type="entry name" value="VanA_C_cat"/>
</dbReference>
<dbReference type="GO" id="GO:0051213">
    <property type="term" value="F:dioxygenase activity"/>
    <property type="evidence" value="ECO:0007669"/>
    <property type="project" value="UniProtKB-KW"/>
</dbReference>
<keyword evidence="8" id="KW-1185">Reference proteome</keyword>
<keyword evidence="4" id="KW-0408">Iron</keyword>
<dbReference type="SUPFAM" id="SSF55961">
    <property type="entry name" value="Bet v1-like"/>
    <property type="match status" value="1"/>
</dbReference>
<dbReference type="AlphaFoldDB" id="A0A4Z0BFY9"/>
<dbReference type="GO" id="GO:0051537">
    <property type="term" value="F:2 iron, 2 sulfur cluster binding"/>
    <property type="evidence" value="ECO:0007669"/>
    <property type="project" value="UniProtKB-KW"/>
</dbReference>
<dbReference type="InterPro" id="IPR017941">
    <property type="entry name" value="Rieske_2Fe-2S"/>
</dbReference>
<dbReference type="CDD" id="cd08878">
    <property type="entry name" value="RHO_alpha_C_DMO-like"/>
    <property type="match status" value="1"/>
</dbReference>
<keyword evidence="5" id="KW-0411">Iron-sulfur</keyword>
<gene>
    <name evidence="7" type="ORF">EZ242_19125</name>
</gene>
<accession>A0A4Z0BFY9</accession>
<evidence type="ECO:0000256" key="5">
    <source>
        <dbReference type="ARBA" id="ARBA00023014"/>
    </source>
</evidence>
<feature type="domain" description="Rieske" evidence="6">
    <location>
        <begin position="7"/>
        <end position="112"/>
    </location>
</feature>
<dbReference type="PANTHER" id="PTHR21266:SF60">
    <property type="entry name" value="3-KETOSTEROID-9-ALPHA-MONOOXYGENASE, OXYGENASE COMPONENT"/>
    <property type="match status" value="1"/>
</dbReference>
<evidence type="ECO:0000259" key="6">
    <source>
        <dbReference type="PROSITE" id="PS51296"/>
    </source>
</evidence>
<keyword evidence="2" id="KW-0479">Metal-binding</keyword>
<keyword evidence="1" id="KW-0001">2Fe-2S</keyword>
<reference evidence="7 8" key="1">
    <citation type="submission" date="2019-03" db="EMBL/GenBank/DDBJ databases">
        <title>Ramlibacter rhizophilus CCTCC AB2015357, whole genome shotgun sequence.</title>
        <authorList>
            <person name="Zhang X."/>
            <person name="Feng G."/>
            <person name="Zhu H."/>
        </authorList>
    </citation>
    <scope>NUCLEOTIDE SEQUENCE [LARGE SCALE GENOMIC DNA]</scope>
    <source>
        <strain evidence="7 8">CCTCC AB2015357</strain>
    </source>
</reference>
<proteinExistence type="predicted"/>
<dbReference type="OrthoDB" id="9790995at2"/>
<name>A0A4Z0BFY9_9BURK</name>
<comment type="caution">
    <text evidence="7">The sequence shown here is derived from an EMBL/GenBank/DDBJ whole genome shotgun (WGS) entry which is preliminary data.</text>
</comment>